<evidence type="ECO:0000256" key="1">
    <source>
        <dbReference type="ARBA" id="ARBA00022980"/>
    </source>
</evidence>
<keyword evidence="1" id="KW-0689">Ribosomal protein</keyword>
<sequence>MQAHNLLKSSNKKAKRIGRGGKRGSFSGRGIKGQKSRAGRRIRPQIRDIIKKIHKRRGYRFRRGFAEKVAVVNLRDLEKKFKDGEKITKELLIERGLIRSKRPVKILGSGKLIKKFIFDKDILMSRPVKEKFNVG</sequence>
<accession>A0A1F5XII1</accession>
<proteinExistence type="predicted"/>
<keyword evidence="2" id="KW-0687">Ribonucleoprotein</keyword>
<dbReference type="Proteomes" id="UP000177346">
    <property type="component" value="Unassembled WGS sequence"/>
</dbReference>
<evidence type="ECO:0000313" key="8">
    <source>
        <dbReference type="Proteomes" id="UP000177346"/>
    </source>
</evidence>
<feature type="domain" description="Large ribosomal subunit protein uL15/eL18" evidence="6">
    <location>
        <begin position="71"/>
        <end position="116"/>
    </location>
</feature>
<dbReference type="Pfam" id="PF00828">
    <property type="entry name" value="Ribosomal_L27A"/>
    <property type="match status" value="1"/>
</dbReference>
<evidence type="ECO:0000256" key="4">
    <source>
        <dbReference type="RuleBase" id="RU003889"/>
    </source>
</evidence>
<dbReference type="SUPFAM" id="SSF52080">
    <property type="entry name" value="Ribosomal proteins L15p and L18e"/>
    <property type="match status" value="1"/>
</dbReference>
<dbReference type="InterPro" id="IPR036227">
    <property type="entry name" value="Ribosomal_uL15/eL18_sf"/>
</dbReference>
<evidence type="ECO:0000313" key="7">
    <source>
        <dbReference type="EMBL" id="OGF87687.1"/>
    </source>
</evidence>
<reference evidence="7 8" key="1">
    <citation type="journal article" date="2016" name="Nat. Commun.">
        <title>Thousands of microbial genomes shed light on interconnected biogeochemical processes in an aquifer system.</title>
        <authorList>
            <person name="Anantharaman K."/>
            <person name="Brown C.T."/>
            <person name="Hug L.A."/>
            <person name="Sharon I."/>
            <person name="Castelle C.J."/>
            <person name="Probst A.J."/>
            <person name="Thomas B.C."/>
            <person name="Singh A."/>
            <person name="Wilkins M.J."/>
            <person name="Karaoz U."/>
            <person name="Brodie E.L."/>
            <person name="Williams K.H."/>
            <person name="Hubbard S.S."/>
            <person name="Banfield J.F."/>
        </authorList>
    </citation>
    <scope>NUCLEOTIDE SEQUENCE [LARGE SCALE GENOMIC DNA]</scope>
</reference>
<dbReference type="GO" id="GO:0005840">
    <property type="term" value="C:ribosome"/>
    <property type="evidence" value="ECO:0007669"/>
    <property type="project" value="UniProtKB-KW"/>
</dbReference>
<dbReference type="InterPro" id="IPR021131">
    <property type="entry name" value="Ribosomal_uL15/eL18"/>
</dbReference>
<evidence type="ECO:0000259" key="6">
    <source>
        <dbReference type="Pfam" id="PF00828"/>
    </source>
</evidence>
<gene>
    <name evidence="7" type="ORF">A3B19_01730</name>
</gene>
<dbReference type="Gene3D" id="3.100.10.10">
    <property type="match status" value="1"/>
</dbReference>
<evidence type="ECO:0000256" key="3">
    <source>
        <dbReference type="ARBA" id="ARBA00035497"/>
    </source>
</evidence>
<name>A0A1F5XII1_9BACT</name>
<organism evidence="7 8">
    <name type="scientific">Candidatus Giovannonibacteria bacterium RIFCSPLOWO2_01_FULL_46_32</name>
    <dbReference type="NCBI Taxonomy" id="1798353"/>
    <lineage>
        <taxon>Bacteria</taxon>
        <taxon>Candidatus Giovannoniibacteriota</taxon>
    </lineage>
</organism>
<feature type="compositionally biased region" description="Basic residues" evidence="5">
    <location>
        <begin position="32"/>
        <end position="41"/>
    </location>
</feature>
<dbReference type="EMBL" id="MFIF01000002">
    <property type="protein sequence ID" value="OGF87687.1"/>
    <property type="molecule type" value="Genomic_DNA"/>
</dbReference>
<dbReference type="AlphaFoldDB" id="A0A1F5XII1"/>
<dbReference type="GO" id="GO:1990904">
    <property type="term" value="C:ribonucleoprotein complex"/>
    <property type="evidence" value="ECO:0007669"/>
    <property type="project" value="UniProtKB-KW"/>
</dbReference>
<evidence type="ECO:0000256" key="5">
    <source>
        <dbReference type="SAM" id="MobiDB-lite"/>
    </source>
</evidence>
<evidence type="ECO:0000256" key="2">
    <source>
        <dbReference type="ARBA" id="ARBA00023274"/>
    </source>
</evidence>
<protein>
    <recommendedName>
        <fullName evidence="3 4">50S ribosomal protein L15</fullName>
    </recommendedName>
</protein>
<comment type="caution">
    <text evidence="7">The sequence shown here is derived from an EMBL/GenBank/DDBJ whole genome shotgun (WGS) entry which is preliminary data.</text>
</comment>
<feature type="compositionally biased region" description="Basic residues" evidence="5">
    <location>
        <begin position="10"/>
        <end position="22"/>
    </location>
</feature>
<feature type="region of interest" description="Disordered" evidence="5">
    <location>
        <begin position="1"/>
        <end position="41"/>
    </location>
</feature>